<proteinExistence type="inferred from homology"/>
<dbReference type="InterPro" id="IPR018389">
    <property type="entry name" value="DctP_fam"/>
</dbReference>
<dbReference type="Proteomes" id="UP000521868">
    <property type="component" value="Unassembled WGS sequence"/>
</dbReference>
<sequence length="340" mass="37270">MKTIAFAARRFSGARRTACRTLVAAAAGLALHGTAQAQAEFKVGHVGEPGSIFQKSADEFARRANAKLGGKLKVVVYGSSQLGGDKELIQKVKLGTVDMAVPSTVMTSEVDQFGVFDLPYIVKDRAHMARIEKDVFWPSIAPLAEKKGIKVLAVWENGSRHITNNKHPIKVPADLKGIKLRVPEGKWRVKMFQEYGANPSPMKFSELFTALQTGVMDAQENPFTQIYSAKLQEVQKYLSLSGHVYTPAYAIVGLRKFNALPADVRQVLEQTAKETQAYVYETAAKDETELLTKLKQAGMQVNEVDKDAFIAASRPIYDEFANEVAGAKPLIDKAVALGKQ</sequence>
<dbReference type="InterPro" id="IPR004682">
    <property type="entry name" value="TRAP_DctP"/>
</dbReference>
<comment type="caution">
    <text evidence="6">The sequence shown here is derived from an EMBL/GenBank/DDBJ whole genome shotgun (WGS) entry which is preliminary data.</text>
</comment>
<comment type="similarity">
    <text evidence="2">Belongs to the bacterial solute-binding protein 7 family.</text>
</comment>
<dbReference type="NCBIfam" id="TIGR00787">
    <property type="entry name" value="dctP"/>
    <property type="match status" value="1"/>
</dbReference>
<dbReference type="GO" id="GO:0055085">
    <property type="term" value="P:transmembrane transport"/>
    <property type="evidence" value="ECO:0007669"/>
    <property type="project" value="InterPro"/>
</dbReference>
<dbReference type="EMBL" id="VTOX01000002">
    <property type="protein sequence ID" value="NKE65644.1"/>
    <property type="molecule type" value="Genomic_DNA"/>
</dbReference>
<dbReference type="CDD" id="cd13603">
    <property type="entry name" value="PBP2_TRAP_Siap_TeaA_like"/>
    <property type="match status" value="1"/>
</dbReference>
<feature type="chain" id="PRO_5030694280" evidence="5">
    <location>
        <begin position="38"/>
        <end position="340"/>
    </location>
</feature>
<dbReference type="SUPFAM" id="SSF53850">
    <property type="entry name" value="Periplasmic binding protein-like II"/>
    <property type="match status" value="1"/>
</dbReference>
<dbReference type="PIRSF" id="PIRSF006470">
    <property type="entry name" value="DctB"/>
    <property type="match status" value="1"/>
</dbReference>
<keyword evidence="7" id="KW-1185">Reference proteome</keyword>
<dbReference type="GO" id="GO:0030288">
    <property type="term" value="C:outer membrane-bounded periplasmic space"/>
    <property type="evidence" value="ECO:0007669"/>
    <property type="project" value="InterPro"/>
</dbReference>
<comment type="subcellular location">
    <subcellularLocation>
        <location evidence="1">Cell envelope</location>
    </subcellularLocation>
</comment>
<dbReference type="PANTHER" id="PTHR33376:SF4">
    <property type="entry name" value="SIALIC ACID-BINDING PERIPLASMIC PROTEIN SIAP"/>
    <property type="match status" value="1"/>
</dbReference>
<evidence type="ECO:0000313" key="6">
    <source>
        <dbReference type="EMBL" id="NKE65644.1"/>
    </source>
</evidence>
<feature type="signal peptide" evidence="5">
    <location>
        <begin position="1"/>
        <end position="37"/>
    </location>
</feature>
<dbReference type="RefSeq" id="WP_168106748.1">
    <property type="nucleotide sequence ID" value="NZ_VTOX01000002.1"/>
</dbReference>
<name>A0A7X6DEE2_9BURK</name>
<evidence type="ECO:0000256" key="5">
    <source>
        <dbReference type="SAM" id="SignalP"/>
    </source>
</evidence>
<evidence type="ECO:0000256" key="3">
    <source>
        <dbReference type="ARBA" id="ARBA00022448"/>
    </source>
</evidence>
<dbReference type="InterPro" id="IPR038404">
    <property type="entry name" value="TRAP_DctP_sf"/>
</dbReference>
<accession>A0A7X6DEE2</accession>
<dbReference type="NCBIfam" id="NF037995">
    <property type="entry name" value="TRAP_S1"/>
    <property type="match status" value="1"/>
</dbReference>
<evidence type="ECO:0000256" key="1">
    <source>
        <dbReference type="ARBA" id="ARBA00004196"/>
    </source>
</evidence>
<dbReference type="Pfam" id="PF03480">
    <property type="entry name" value="DctP"/>
    <property type="match status" value="1"/>
</dbReference>
<evidence type="ECO:0000256" key="4">
    <source>
        <dbReference type="ARBA" id="ARBA00022729"/>
    </source>
</evidence>
<reference evidence="6 7" key="1">
    <citation type="journal article" date="2020" name="Nature">
        <title>Bacterial chemolithoautotrophy via manganese oxidation.</title>
        <authorList>
            <person name="Yu H."/>
            <person name="Leadbetter J.R."/>
        </authorList>
    </citation>
    <scope>NUCLEOTIDE SEQUENCE [LARGE SCALE GENOMIC DNA]</scope>
    <source>
        <strain evidence="6 7">RBP-1</strain>
    </source>
</reference>
<dbReference type="AlphaFoldDB" id="A0A7X6DEE2"/>
<keyword evidence="4 5" id="KW-0732">Signal</keyword>
<protein>
    <submittedName>
        <fullName evidence="6">TRAP transporter substrate-binding protein</fullName>
    </submittedName>
</protein>
<evidence type="ECO:0000256" key="2">
    <source>
        <dbReference type="ARBA" id="ARBA00009023"/>
    </source>
</evidence>
<evidence type="ECO:0000313" key="7">
    <source>
        <dbReference type="Proteomes" id="UP000521868"/>
    </source>
</evidence>
<dbReference type="PANTHER" id="PTHR33376">
    <property type="match status" value="1"/>
</dbReference>
<organism evidence="6 7">
    <name type="scientific">Ramlibacter lithotrophicus</name>
    <dbReference type="NCBI Taxonomy" id="2606681"/>
    <lineage>
        <taxon>Bacteria</taxon>
        <taxon>Pseudomonadati</taxon>
        <taxon>Pseudomonadota</taxon>
        <taxon>Betaproteobacteria</taxon>
        <taxon>Burkholderiales</taxon>
        <taxon>Comamonadaceae</taxon>
        <taxon>Ramlibacter</taxon>
    </lineage>
</organism>
<dbReference type="Gene3D" id="3.40.190.170">
    <property type="entry name" value="Bacterial extracellular solute-binding protein, family 7"/>
    <property type="match status" value="1"/>
</dbReference>
<gene>
    <name evidence="6" type="ORF">RAMLITH_07395</name>
</gene>
<keyword evidence="3" id="KW-0813">Transport</keyword>